<dbReference type="Pfam" id="PF07859">
    <property type="entry name" value="Abhydrolase_3"/>
    <property type="match status" value="1"/>
</dbReference>
<dbReference type="EMBL" id="JACHBS010000001">
    <property type="protein sequence ID" value="MBB5617643.1"/>
    <property type="molecule type" value="Genomic_DNA"/>
</dbReference>
<protein>
    <submittedName>
        <fullName evidence="4">Acetyl esterase/lipase</fullName>
    </submittedName>
</protein>
<dbReference type="InterPro" id="IPR013094">
    <property type="entry name" value="AB_hydrolase_3"/>
</dbReference>
<evidence type="ECO:0000259" key="3">
    <source>
        <dbReference type="Pfam" id="PF07859"/>
    </source>
</evidence>
<dbReference type="PANTHER" id="PTHR48081">
    <property type="entry name" value="AB HYDROLASE SUPERFAMILY PROTEIN C4A8.06C"/>
    <property type="match status" value="1"/>
</dbReference>
<organism evidence="4 5">
    <name type="scientific">Microcella frigidaquae</name>
    <dbReference type="NCBI Taxonomy" id="424758"/>
    <lineage>
        <taxon>Bacteria</taxon>
        <taxon>Bacillati</taxon>
        <taxon>Actinomycetota</taxon>
        <taxon>Actinomycetes</taxon>
        <taxon>Micrococcales</taxon>
        <taxon>Microbacteriaceae</taxon>
        <taxon>Microcella</taxon>
    </lineage>
</organism>
<dbReference type="RefSeq" id="WP_153982976.1">
    <property type="nucleotide sequence ID" value="NZ_BAAANZ010000015.1"/>
</dbReference>
<keyword evidence="1" id="KW-0378">Hydrolase</keyword>
<dbReference type="GO" id="GO:0016787">
    <property type="term" value="F:hydrolase activity"/>
    <property type="evidence" value="ECO:0007669"/>
    <property type="project" value="UniProtKB-KW"/>
</dbReference>
<comment type="caution">
    <text evidence="4">The sequence shown here is derived from an EMBL/GenBank/DDBJ whole genome shotgun (WGS) entry which is preliminary data.</text>
</comment>
<keyword evidence="5" id="KW-1185">Reference proteome</keyword>
<feature type="domain" description="Alpha/beta hydrolase fold-3" evidence="3">
    <location>
        <begin position="78"/>
        <end position="294"/>
    </location>
</feature>
<evidence type="ECO:0000313" key="4">
    <source>
        <dbReference type="EMBL" id="MBB5617643.1"/>
    </source>
</evidence>
<dbReference type="InterPro" id="IPR029058">
    <property type="entry name" value="AB_hydrolase_fold"/>
</dbReference>
<accession>A0A840X558</accession>
<dbReference type="Proteomes" id="UP000552883">
    <property type="component" value="Unassembled WGS sequence"/>
</dbReference>
<dbReference type="SUPFAM" id="SSF53474">
    <property type="entry name" value="alpha/beta-Hydrolases"/>
    <property type="match status" value="1"/>
</dbReference>
<name>A0A840X558_9MICO</name>
<dbReference type="OrthoDB" id="9803828at2"/>
<dbReference type="InterPro" id="IPR050300">
    <property type="entry name" value="GDXG_lipolytic_enzyme"/>
</dbReference>
<evidence type="ECO:0000313" key="5">
    <source>
        <dbReference type="Proteomes" id="UP000552883"/>
    </source>
</evidence>
<feature type="region of interest" description="Disordered" evidence="2">
    <location>
        <begin position="1"/>
        <end position="22"/>
    </location>
</feature>
<evidence type="ECO:0000256" key="1">
    <source>
        <dbReference type="ARBA" id="ARBA00022801"/>
    </source>
</evidence>
<dbReference type="AlphaFoldDB" id="A0A840X558"/>
<dbReference type="PANTHER" id="PTHR48081:SF8">
    <property type="entry name" value="ALPHA_BETA HYDROLASE FOLD-3 DOMAIN-CONTAINING PROTEIN-RELATED"/>
    <property type="match status" value="1"/>
</dbReference>
<reference evidence="4 5" key="1">
    <citation type="submission" date="2020-08" db="EMBL/GenBank/DDBJ databases">
        <title>Sequencing the genomes of 1000 actinobacteria strains.</title>
        <authorList>
            <person name="Klenk H.-P."/>
        </authorList>
    </citation>
    <scope>NUCLEOTIDE SEQUENCE [LARGE SCALE GENOMIC DNA]</scope>
    <source>
        <strain evidence="4 5">DSM 23889</strain>
    </source>
</reference>
<gene>
    <name evidence="4" type="ORF">BJ959_001139</name>
</gene>
<proteinExistence type="predicted"/>
<dbReference type="Gene3D" id="3.40.50.1820">
    <property type="entry name" value="alpha/beta hydrolase"/>
    <property type="match status" value="1"/>
</dbReference>
<evidence type="ECO:0000256" key="2">
    <source>
        <dbReference type="SAM" id="MobiDB-lite"/>
    </source>
</evidence>
<sequence>MVNDDSPAFHPDLTRARFMPPTSATRGNRALLRFVSGLGRTKPPTDGELVDLGGDVLLRVHRPTSASATDAGARRPAVLHLHGGGLIIGSATQGDRLCRRIADELGAVAISVDYRMPPEHPYPTPLDDAEAGLRWLAAQPDVDPARIAVIGESAGGGLAASLALRARDRGEVALAGQVLLYPMLDDRTGQAAATHPRMLRLWNPRSNRLGWGMYLGAGTKGPEATPLSADELALAVPARRAEQGPAALRGLPPTWIGVGTLDLFHAEDVEYARRLTEAGVPTELHVIEGAYHGFDAAEPDAAVSRDTVQRQLDALRRMLAVG</sequence>